<evidence type="ECO:0000313" key="2">
    <source>
        <dbReference type="EMBL" id="CAF0891284.1"/>
    </source>
</evidence>
<dbReference type="EMBL" id="CAJNOC010001789">
    <property type="protein sequence ID" value="CAF0891284.1"/>
    <property type="molecule type" value="Genomic_DNA"/>
</dbReference>
<evidence type="ECO:0000313" key="3">
    <source>
        <dbReference type="Proteomes" id="UP000663879"/>
    </source>
</evidence>
<keyword evidence="3" id="KW-1185">Reference proteome</keyword>
<reference evidence="2" key="1">
    <citation type="submission" date="2021-02" db="EMBL/GenBank/DDBJ databases">
        <authorList>
            <person name="Nowell W R."/>
        </authorList>
    </citation>
    <scope>NUCLEOTIDE SEQUENCE</scope>
    <source>
        <strain evidence="2">Ploen Becks lab</strain>
    </source>
</reference>
<dbReference type="InterPro" id="IPR025139">
    <property type="entry name" value="DUF4062"/>
</dbReference>
<dbReference type="Pfam" id="PF13271">
    <property type="entry name" value="DUF4062"/>
    <property type="match status" value="1"/>
</dbReference>
<organism evidence="2 3">
    <name type="scientific">Brachionus calyciflorus</name>
    <dbReference type="NCBI Taxonomy" id="104777"/>
    <lineage>
        <taxon>Eukaryota</taxon>
        <taxon>Metazoa</taxon>
        <taxon>Spiralia</taxon>
        <taxon>Gnathifera</taxon>
        <taxon>Rotifera</taxon>
        <taxon>Eurotatoria</taxon>
        <taxon>Monogononta</taxon>
        <taxon>Pseudotrocha</taxon>
        <taxon>Ploima</taxon>
        <taxon>Brachionidae</taxon>
        <taxon>Brachionus</taxon>
    </lineage>
</organism>
<feature type="domain" description="DUF4062" evidence="1">
    <location>
        <begin position="28"/>
        <end position="117"/>
    </location>
</feature>
<sequence>MSLNLSTLSDFLNGKYDDIPDLRKKVVRIFLSSTFTDTNSERDYLIENIYPKLKEYCRINYDLDFQTVDMRWGIPSDAYEYHGTTELCLKEISNCKSCSIGPNFVTLIGQKYGLRPLPTKIYSTEFDLIRSQLDPDENLIILFSPEPGFEYKIDNLLTECYRIDTNPIPSVNRLLPISKIIPNYSSHDPKLQEHSRIFWDKIQKKLSWILRKGADRAFEKNLIEKVKRDRYFVSITEKEIFEGILSVENPNSNALCFIRNIENIEENLIDSTIPRFMDVVKKDGQIQVDKDAQKLLEILKNDKISSKLSDKNICKFNVKWKNNKIENLNSYLEEFGKSFYEQIVRLIDEAIVESKITELNLKQVYLKLGFIKSIDVDMNKIDDQAKSLISEFKNFVTEISHHAIEYNEITGKFFGRDHLTVKVNTFLLHFS</sequence>
<dbReference type="Proteomes" id="UP000663879">
    <property type="component" value="Unassembled WGS sequence"/>
</dbReference>
<dbReference type="PANTHER" id="PTHR19871:SF38">
    <property type="entry name" value="PROTEIN QUI-1"/>
    <property type="match status" value="1"/>
</dbReference>
<comment type="caution">
    <text evidence="2">The sequence shown here is derived from an EMBL/GenBank/DDBJ whole genome shotgun (WGS) entry which is preliminary data.</text>
</comment>
<protein>
    <recommendedName>
        <fullName evidence="1">DUF4062 domain-containing protein</fullName>
    </recommendedName>
</protein>
<dbReference type="AlphaFoldDB" id="A0A813YZM2"/>
<accession>A0A813YZM2</accession>
<dbReference type="PANTHER" id="PTHR19871">
    <property type="entry name" value="BETA TRANSDUCIN-RELATED PROTEIN"/>
    <property type="match status" value="1"/>
</dbReference>
<dbReference type="OrthoDB" id="2325716at2759"/>
<proteinExistence type="predicted"/>
<gene>
    <name evidence="2" type="ORF">OXX778_LOCUS10924</name>
</gene>
<dbReference type="InterPro" id="IPR052752">
    <property type="entry name" value="NACHT-WD_repeat"/>
</dbReference>
<name>A0A813YZM2_9BILA</name>
<evidence type="ECO:0000259" key="1">
    <source>
        <dbReference type="Pfam" id="PF13271"/>
    </source>
</evidence>